<evidence type="ECO:0000256" key="2">
    <source>
        <dbReference type="SAM" id="Phobius"/>
    </source>
</evidence>
<gene>
    <name evidence="3" type="ORF">ATK06_0400</name>
</gene>
<keyword evidence="2" id="KW-0812">Transmembrane</keyword>
<organism evidence="3 4">
    <name type="scientific">Corynebacterium renale</name>
    <dbReference type="NCBI Taxonomy" id="1724"/>
    <lineage>
        <taxon>Bacteria</taxon>
        <taxon>Bacillati</taxon>
        <taxon>Actinomycetota</taxon>
        <taxon>Actinomycetes</taxon>
        <taxon>Mycobacteriales</taxon>
        <taxon>Corynebacteriaceae</taxon>
        <taxon>Corynebacterium</taxon>
    </lineage>
</organism>
<feature type="transmembrane region" description="Helical" evidence="2">
    <location>
        <begin position="6"/>
        <end position="27"/>
    </location>
</feature>
<dbReference type="GO" id="GO:0016811">
    <property type="term" value="F:hydrolase activity, acting on carbon-nitrogen (but not peptide) bonds, in linear amides"/>
    <property type="evidence" value="ECO:0007669"/>
    <property type="project" value="TreeGrafter"/>
</dbReference>
<comment type="caution">
    <text evidence="3">The sequence shown here is derived from an EMBL/GenBank/DDBJ whole genome shotgun (WGS) entry which is preliminary data.</text>
</comment>
<sequence>METHSAYSFLAFLASAASAAALVIHLLRGAKLQIFRYFKISPRMHLFFTVAYALTTAVSLATWVCHAQGWDSHWFISVTLTMVLVLLIVELVLIIARRVNTQACAQVQSVLVVAAHPDDLEIAAGGTLAKLVDRGHQVHAVIMCHGAQGGDASVRPDEARAGSSFLGLASVTIHDLEDRHLEEHSATMVDYIEEAIAAHAPDVIITHSRHEVHQDHAAVHHAVMRAARNHHSILCMESPSVTSDFTPTVFVETTEYADVKKAAIAAHANQSDKPYMSDHVVDGITHFRGRQSRLGKAEAFEVMRLRLSNVMPL</sequence>
<keyword evidence="4" id="KW-1185">Reference proteome</keyword>
<dbReference type="Proteomes" id="UP000221653">
    <property type="component" value="Unassembled WGS sequence"/>
</dbReference>
<evidence type="ECO:0000313" key="3">
    <source>
        <dbReference type="EMBL" id="PFG27344.1"/>
    </source>
</evidence>
<protein>
    <submittedName>
        <fullName evidence="3">LmbE family N-acetylglucosaminyl deacetylase</fullName>
    </submittedName>
</protein>
<feature type="transmembrane region" description="Helical" evidence="2">
    <location>
        <begin position="75"/>
        <end position="96"/>
    </location>
</feature>
<dbReference type="SUPFAM" id="SSF102588">
    <property type="entry name" value="LmbE-like"/>
    <property type="match status" value="1"/>
</dbReference>
<reference evidence="3 4" key="1">
    <citation type="submission" date="2017-10" db="EMBL/GenBank/DDBJ databases">
        <title>Sequencing the genomes of 1000 actinobacteria strains.</title>
        <authorList>
            <person name="Klenk H.-P."/>
        </authorList>
    </citation>
    <scope>NUCLEOTIDE SEQUENCE [LARGE SCALE GENOMIC DNA]</scope>
    <source>
        <strain evidence="3 4">DSM 20688</strain>
    </source>
</reference>
<proteinExistence type="predicted"/>
<dbReference type="PANTHER" id="PTHR12993">
    <property type="entry name" value="N-ACETYLGLUCOSAMINYL-PHOSPHATIDYLINOSITOL DE-N-ACETYLASE-RELATED"/>
    <property type="match status" value="1"/>
</dbReference>
<dbReference type="Pfam" id="PF02585">
    <property type="entry name" value="PIG-L"/>
    <property type="match status" value="1"/>
</dbReference>
<dbReference type="Gene3D" id="3.40.50.10320">
    <property type="entry name" value="LmbE-like"/>
    <property type="match status" value="1"/>
</dbReference>
<accession>A0A2A9DL85</accession>
<dbReference type="STRING" id="1724.GCA_001044175_00831"/>
<keyword evidence="2" id="KW-1133">Transmembrane helix</keyword>
<name>A0A2A9DL85_9CORY</name>
<evidence type="ECO:0000256" key="1">
    <source>
        <dbReference type="ARBA" id="ARBA00022833"/>
    </source>
</evidence>
<dbReference type="PANTHER" id="PTHR12993:SF11">
    <property type="entry name" value="N-ACETYLGLUCOSAMINYL-PHOSPHATIDYLINOSITOL DE-N-ACETYLASE"/>
    <property type="match status" value="1"/>
</dbReference>
<dbReference type="InterPro" id="IPR003737">
    <property type="entry name" value="GlcNAc_PI_deacetylase-related"/>
</dbReference>
<feature type="transmembrane region" description="Helical" evidence="2">
    <location>
        <begin position="47"/>
        <end position="69"/>
    </location>
</feature>
<keyword evidence="1" id="KW-0862">Zinc</keyword>
<dbReference type="OrthoDB" id="3514174at2"/>
<dbReference type="EMBL" id="PDJF01000001">
    <property type="protein sequence ID" value="PFG27344.1"/>
    <property type="molecule type" value="Genomic_DNA"/>
</dbReference>
<evidence type="ECO:0000313" key="4">
    <source>
        <dbReference type="Proteomes" id="UP000221653"/>
    </source>
</evidence>
<keyword evidence="2" id="KW-0472">Membrane</keyword>
<dbReference type="AlphaFoldDB" id="A0A2A9DL85"/>
<dbReference type="GO" id="GO:0016137">
    <property type="term" value="P:glycoside metabolic process"/>
    <property type="evidence" value="ECO:0007669"/>
    <property type="project" value="UniProtKB-ARBA"/>
</dbReference>
<dbReference type="RefSeq" id="WP_098388751.1">
    <property type="nucleotide sequence ID" value="NZ_LS483464.1"/>
</dbReference>
<dbReference type="InterPro" id="IPR024078">
    <property type="entry name" value="LmbE-like_dom_sf"/>
</dbReference>